<evidence type="ECO:0000313" key="3">
    <source>
        <dbReference type="Proteomes" id="UP000585614"/>
    </source>
</evidence>
<feature type="region of interest" description="Disordered" evidence="1">
    <location>
        <begin position="1"/>
        <end position="128"/>
    </location>
</feature>
<gene>
    <name evidence="2" type="ORF">mRhiFer1_008527</name>
</gene>
<evidence type="ECO:0000313" key="2">
    <source>
        <dbReference type="EMBL" id="KAF6317476.1"/>
    </source>
</evidence>
<evidence type="ECO:0000256" key="1">
    <source>
        <dbReference type="SAM" id="MobiDB-lite"/>
    </source>
</evidence>
<comment type="caution">
    <text evidence="2">The sequence shown here is derived from an EMBL/GenBank/DDBJ whole genome shotgun (WGS) entry which is preliminary data.</text>
</comment>
<dbReference type="EMBL" id="JACAGC010000015">
    <property type="protein sequence ID" value="KAF6317476.1"/>
    <property type="molecule type" value="Genomic_DNA"/>
</dbReference>
<protein>
    <submittedName>
        <fullName evidence="2">Uncharacterized protein</fullName>
    </submittedName>
</protein>
<accession>A0A7J7UXJ4</accession>
<proteinExistence type="predicted"/>
<sequence>MDGVSSPECPRRGWATKEAQDKLTVTSRERRAEASSNGGLKDSGRGSLRRTWWLGQTRASEDSPQALRAWPSSPWPPRLPLRGANPPSPSLWDRVSGSLPLLPGRAQSGLASATGKLPGFLPASALHS</sequence>
<organism evidence="2 3">
    <name type="scientific">Rhinolophus ferrumequinum</name>
    <name type="common">Greater horseshoe bat</name>
    <dbReference type="NCBI Taxonomy" id="59479"/>
    <lineage>
        <taxon>Eukaryota</taxon>
        <taxon>Metazoa</taxon>
        <taxon>Chordata</taxon>
        <taxon>Craniata</taxon>
        <taxon>Vertebrata</taxon>
        <taxon>Euteleostomi</taxon>
        <taxon>Mammalia</taxon>
        <taxon>Eutheria</taxon>
        <taxon>Laurasiatheria</taxon>
        <taxon>Chiroptera</taxon>
        <taxon>Yinpterochiroptera</taxon>
        <taxon>Rhinolophoidea</taxon>
        <taxon>Rhinolophidae</taxon>
        <taxon>Rhinolophinae</taxon>
        <taxon>Rhinolophus</taxon>
    </lineage>
</organism>
<dbReference type="AlphaFoldDB" id="A0A7J7UXJ4"/>
<name>A0A7J7UXJ4_RHIFE</name>
<dbReference type="Proteomes" id="UP000585614">
    <property type="component" value="Unassembled WGS sequence"/>
</dbReference>
<reference evidence="2 3" key="1">
    <citation type="journal article" date="2020" name="Nature">
        <title>Six reference-quality genomes reveal evolution of bat adaptations.</title>
        <authorList>
            <person name="Jebb D."/>
            <person name="Huang Z."/>
            <person name="Pippel M."/>
            <person name="Hughes G.M."/>
            <person name="Lavrichenko K."/>
            <person name="Devanna P."/>
            <person name="Winkler S."/>
            <person name="Jermiin L.S."/>
            <person name="Skirmuntt E.C."/>
            <person name="Katzourakis A."/>
            <person name="Burkitt-Gray L."/>
            <person name="Ray D.A."/>
            <person name="Sullivan K.A.M."/>
            <person name="Roscito J.G."/>
            <person name="Kirilenko B.M."/>
            <person name="Davalos L.M."/>
            <person name="Corthals A.P."/>
            <person name="Power M.L."/>
            <person name="Jones G."/>
            <person name="Ransome R.D."/>
            <person name="Dechmann D.K.N."/>
            <person name="Locatelli A.G."/>
            <person name="Puechmaille S.J."/>
            <person name="Fedrigo O."/>
            <person name="Jarvis E.D."/>
            <person name="Hiller M."/>
            <person name="Vernes S.C."/>
            <person name="Myers E.W."/>
            <person name="Teeling E.C."/>
        </authorList>
    </citation>
    <scope>NUCLEOTIDE SEQUENCE [LARGE SCALE GENOMIC DNA]</scope>
    <source>
        <strain evidence="2">MRhiFer1</strain>
        <tissue evidence="2">Lung</tissue>
    </source>
</reference>